<dbReference type="Proteomes" id="UP001415857">
    <property type="component" value="Unassembled WGS sequence"/>
</dbReference>
<protein>
    <submittedName>
        <fullName evidence="1">Uncharacterized protein</fullName>
    </submittedName>
</protein>
<evidence type="ECO:0000313" key="1">
    <source>
        <dbReference type="EMBL" id="KAK9291556.1"/>
    </source>
</evidence>
<sequence length="59" mass="6636">MPKRVFLAITCKNGSNERLKYKKSGECKKIEGTVVLMKKNVLGLTSLHAAALDWVLWCN</sequence>
<dbReference type="AlphaFoldDB" id="A0AAP0SBU0"/>
<reference evidence="1 2" key="1">
    <citation type="journal article" date="2024" name="Plant J.">
        <title>Genome sequences and population genomics reveal climatic adaptation and genomic divergence between two closely related sweetgum species.</title>
        <authorList>
            <person name="Xu W.Q."/>
            <person name="Ren C.Q."/>
            <person name="Zhang X.Y."/>
            <person name="Comes H.P."/>
            <person name="Liu X.H."/>
            <person name="Li Y.G."/>
            <person name="Kettle C.J."/>
            <person name="Jalonen R."/>
            <person name="Gaisberger H."/>
            <person name="Ma Y.Z."/>
            <person name="Qiu Y.X."/>
        </authorList>
    </citation>
    <scope>NUCLEOTIDE SEQUENCE [LARGE SCALE GENOMIC DNA]</scope>
    <source>
        <strain evidence="1">Hangzhou</strain>
    </source>
</reference>
<keyword evidence="2" id="KW-1185">Reference proteome</keyword>
<name>A0AAP0SBU0_LIQFO</name>
<proteinExistence type="predicted"/>
<gene>
    <name evidence="1" type="ORF">L1049_019504</name>
</gene>
<comment type="caution">
    <text evidence="1">The sequence shown here is derived from an EMBL/GenBank/DDBJ whole genome shotgun (WGS) entry which is preliminary data.</text>
</comment>
<organism evidence="1 2">
    <name type="scientific">Liquidambar formosana</name>
    <name type="common">Formosan gum</name>
    <dbReference type="NCBI Taxonomy" id="63359"/>
    <lineage>
        <taxon>Eukaryota</taxon>
        <taxon>Viridiplantae</taxon>
        <taxon>Streptophyta</taxon>
        <taxon>Embryophyta</taxon>
        <taxon>Tracheophyta</taxon>
        <taxon>Spermatophyta</taxon>
        <taxon>Magnoliopsida</taxon>
        <taxon>eudicotyledons</taxon>
        <taxon>Gunneridae</taxon>
        <taxon>Pentapetalae</taxon>
        <taxon>Saxifragales</taxon>
        <taxon>Altingiaceae</taxon>
        <taxon>Liquidambar</taxon>
    </lineage>
</organism>
<evidence type="ECO:0000313" key="2">
    <source>
        <dbReference type="Proteomes" id="UP001415857"/>
    </source>
</evidence>
<accession>A0AAP0SBU0</accession>
<dbReference type="EMBL" id="JBBPBK010000001">
    <property type="protein sequence ID" value="KAK9291556.1"/>
    <property type="molecule type" value="Genomic_DNA"/>
</dbReference>